<feature type="compositionally biased region" description="Low complexity" evidence="1">
    <location>
        <begin position="15"/>
        <end position="24"/>
    </location>
</feature>
<comment type="caution">
    <text evidence="3">The sequence shown here is derived from an EMBL/GenBank/DDBJ whole genome shotgun (WGS) entry which is preliminary data.</text>
</comment>
<evidence type="ECO:0008006" key="5">
    <source>
        <dbReference type="Google" id="ProtNLM"/>
    </source>
</evidence>
<evidence type="ECO:0000256" key="1">
    <source>
        <dbReference type="SAM" id="MobiDB-lite"/>
    </source>
</evidence>
<feature type="region of interest" description="Disordered" evidence="1">
    <location>
        <begin position="182"/>
        <end position="233"/>
    </location>
</feature>
<dbReference type="Proteomes" id="UP001501612">
    <property type="component" value="Unassembled WGS sequence"/>
</dbReference>
<feature type="transmembrane region" description="Helical" evidence="2">
    <location>
        <begin position="106"/>
        <end position="127"/>
    </location>
</feature>
<dbReference type="RefSeq" id="WP_344004949.1">
    <property type="nucleotide sequence ID" value="NZ_BAAAMY010000002.1"/>
</dbReference>
<keyword evidence="2" id="KW-0472">Membrane</keyword>
<sequence length="233" mass="23655">MPETAPGADGLDGDTPAPGAPTAAPRRRTMGPVLLGAAVAGALLAVSGDRPWLDVEGAPEPTEGSGQQVATGFDLALRNPAVTALALVALAALGVVLVTRGRVRRVVAVLALLAAAGTAVAVGSGWLRTPDRVAEQTTGTPLQDAATSWTLWAWTALPAAALLLAACAVAVRDVRRWPEMGRRYDAPTSRSGAAAGAVGTAPAAPTTPPAERSSLDLWKAMDEGQDPTDTPRH</sequence>
<protein>
    <recommendedName>
        <fullName evidence="5">TIGR02234 family membrane protein</fullName>
    </recommendedName>
</protein>
<name>A0ABN2P3N0_9ACTN</name>
<keyword evidence="2" id="KW-0812">Transmembrane</keyword>
<feature type="transmembrane region" description="Helical" evidence="2">
    <location>
        <begin position="151"/>
        <end position="171"/>
    </location>
</feature>
<accession>A0ABN2P3N0</accession>
<keyword evidence="2" id="KW-1133">Transmembrane helix</keyword>
<evidence type="ECO:0000313" key="4">
    <source>
        <dbReference type="Proteomes" id="UP001501612"/>
    </source>
</evidence>
<proteinExistence type="predicted"/>
<dbReference type="Pfam" id="PF09534">
    <property type="entry name" value="Trp_oprn_chp"/>
    <property type="match status" value="1"/>
</dbReference>
<dbReference type="InterPro" id="IPR019051">
    <property type="entry name" value="Trp_biosyn_TM_oprn/chp"/>
</dbReference>
<feature type="transmembrane region" description="Helical" evidence="2">
    <location>
        <begin position="81"/>
        <end position="99"/>
    </location>
</feature>
<feature type="region of interest" description="Disordered" evidence="1">
    <location>
        <begin position="1"/>
        <end position="28"/>
    </location>
</feature>
<evidence type="ECO:0000256" key="2">
    <source>
        <dbReference type="SAM" id="Phobius"/>
    </source>
</evidence>
<organism evidence="3 4">
    <name type="scientific">Nocardioides lentus</name>
    <dbReference type="NCBI Taxonomy" id="338077"/>
    <lineage>
        <taxon>Bacteria</taxon>
        <taxon>Bacillati</taxon>
        <taxon>Actinomycetota</taxon>
        <taxon>Actinomycetes</taxon>
        <taxon>Propionibacteriales</taxon>
        <taxon>Nocardioidaceae</taxon>
        <taxon>Nocardioides</taxon>
    </lineage>
</organism>
<keyword evidence="4" id="KW-1185">Reference proteome</keyword>
<gene>
    <name evidence="3" type="ORF">GCM10009737_11500</name>
</gene>
<evidence type="ECO:0000313" key="3">
    <source>
        <dbReference type="EMBL" id="GAA1911696.1"/>
    </source>
</evidence>
<dbReference type="EMBL" id="BAAAMY010000002">
    <property type="protein sequence ID" value="GAA1911696.1"/>
    <property type="molecule type" value="Genomic_DNA"/>
</dbReference>
<reference evidence="3 4" key="1">
    <citation type="journal article" date="2019" name="Int. J. Syst. Evol. Microbiol.">
        <title>The Global Catalogue of Microorganisms (GCM) 10K type strain sequencing project: providing services to taxonomists for standard genome sequencing and annotation.</title>
        <authorList>
            <consortium name="The Broad Institute Genomics Platform"/>
            <consortium name="The Broad Institute Genome Sequencing Center for Infectious Disease"/>
            <person name="Wu L."/>
            <person name="Ma J."/>
        </authorList>
    </citation>
    <scope>NUCLEOTIDE SEQUENCE [LARGE SCALE GENOMIC DNA]</scope>
    <source>
        <strain evidence="3 4">JCM 14046</strain>
    </source>
</reference>
<feature type="compositionally biased region" description="Low complexity" evidence="1">
    <location>
        <begin position="192"/>
        <end position="204"/>
    </location>
</feature>